<dbReference type="InterPro" id="IPR050982">
    <property type="entry name" value="Auxin_biosynth/cation_transpt"/>
</dbReference>
<dbReference type="InterPro" id="IPR036188">
    <property type="entry name" value="FAD/NAD-bd_sf"/>
</dbReference>
<keyword evidence="1" id="KW-0560">Oxidoreductase</keyword>
<dbReference type="PANTHER" id="PTHR43539:SF78">
    <property type="entry name" value="FLAVIN-CONTAINING MONOOXYGENASE"/>
    <property type="match status" value="1"/>
</dbReference>
<comment type="caution">
    <text evidence="2">The sequence shown here is derived from an EMBL/GenBank/DDBJ whole genome shotgun (WGS) entry which is preliminary data.</text>
</comment>
<proteinExistence type="predicted"/>
<dbReference type="PANTHER" id="PTHR43539">
    <property type="entry name" value="FLAVIN-BINDING MONOOXYGENASE-LIKE PROTEIN (AFU_ORTHOLOGUE AFUA_4G09220)"/>
    <property type="match status" value="1"/>
</dbReference>
<dbReference type="AlphaFoldDB" id="A0A8H9GPD2"/>
<name>A0A8H9GPD2_9MICO</name>
<accession>A0A8H9GPD2</accession>
<dbReference type="EMBL" id="BMPT01000028">
    <property type="protein sequence ID" value="GGM43857.1"/>
    <property type="molecule type" value="Genomic_DNA"/>
</dbReference>
<dbReference type="GO" id="GO:0004497">
    <property type="term" value="F:monooxygenase activity"/>
    <property type="evidence" value="ECO:0007669"/>
    <property type="project" value="TreeGrafter"/>
</dbReference>
<dbReference type="SUPFAM" id="SSF51905">
    <property type="entry name" value="FAD/NAD(P)-binding domain"/>
    <property type="match status" value="1"/>
</dbReference>
<dbReference type="RefSeq" id="WP_171104315.1">
    <property type="nucleotide sequence ID" value="NZ_BMPT01000028.1"/>
</dbReference>
<sequence length="441" mass="47329">MRAAQVVDGAHHEVVVVGGGQAGLALSHHLVGAGVDHVVVERDTVAHEWRDGRWDAFTLVTPNWQCRLPGYAYEGPDPDGFMGRDEVYAWVRRYADTFDAPVAEGVAVTRLAARAGGGFAVATTAGTVSADAVVAAVGGYHLPVVPAWADGLPEHVVQVHSHEYRTADRLPEGPVLVVGTGQSGTQIAEDLLLAGREVHLSVGRAPRVARRYRGKDCMTWLAEMGLYDVPVAARGLAKRESTNHYVTGRDGGRDIDLRDFARRGMRLYGRATGMTDGTVDGVTAGPELTFAPTLAHDLDHADSVAESIKDDIDRWIEQQGIDAPVEDRYRPVWRPETEPERLDVTRLAAVVWSVGFRADWSWLGDLAPAVLDHEGHPRHARGLSPVAGLAFVGLPWLHTWGSGRFLGIAQDAGHVAAEIASWRSGSGWGGPADAIPLPAAG</sequence>
<evidence type="ECO:0000313" key="2">
    <source>
        <dbReference type="EMBL" id="GGM43857.1"/>
    </source>
</evidence>
<gene>
    <name evidence="2" type="ORF">GCM10010102_44140</name>
</gene>
<dbReference type="NCBIfam" id="TIGR04046">
    <property type="entry name" value="MSMEG_0569_nitr"/>
    <property type="match status" value="1"/>
</dbReference>
<reference evidence="2" key="2">
    <citation type="submission" date="2020-09" db="EMBL/GenBank/DDBJ databases">
        <authorList>
            <person name="Sun Q."/>
            <person name="Ohkuma M."/>
        </authorList>
    </citation>
    <scope>NUCLEOTIDE SEQUENCE</scope>
    <source>
        <strain evidence="2">JCM 3051</strain>
    </source>
</reference>
<evidence type="ECO:0000313" key="3">
    <source>
        <dbReference type="Proteomes" id="UP000655589"/>
    </source>
</evidence>
<keyword evidence="3" id="KW-1185">Reference proteome</keyword>
<reference evidence="2" key="1">
    <citation type="journal article" date="2014" name="Int. J. Syst. Evol. Microbiol.">
        <title>Complete genome sequence of Corynebacterium casei LMG S-19264T (=DSM 44701T), isolated from a smear-ripened cheese.</title>
        <authorList>
            <consortium name="US DOE Joint Genome Institute (JGI-PGF)"/>
            <person name="Walter F."/>
            <person name="Albersmeier A."/>
            <person name="Kalinowski J."/>
            <person name="Ruckert C."/>
        </authorList>
    </citation>
    <scope>NUCLEOTIDE SEQUENCE</scope>
    <source>
        <strain evidence="2">JCM 3051</strain>
    </source>
</reference>
<evidence type="ECO:0000256" key="1">
    <source>
        <dbReference type="ARBA" id="ARBA00023002"/>
    </source>
</evidence>
<dbReference type="Pfam" id="PF13738">
    <property type="entry name" value="Pyr_redox_3"/>
    <property type="match status" value="1"/>
</dbReference>
<dbReference type="PRINTS" id="PR00411">
    <property type="entry name" value="PNDRDTASEI"/>
</dbReference>
<organism evidence="2 3">
    <name type="scientific">Promicromonospora citrea</name>
    <dbReference type="NCBI Taxonomy" id="43677"/>
    <lineage>
        <taxon>Bacteria</taxon>
        <taxon>Bacillati</taxon>
        <taxon>Actinomycetota</taxon>
        <taxon>Actinomycetes</taxon>
        <taxon>Micrococcales</taxon>
        <taxon>Promicromonosporaceae</taxon>
        <taxon>Promicromonospora</taxon>
    </lineage>
</organism>
<dbReference type="InterPro" id="IPR024000">
    <property type="entry name" value="CHP04046_FMN-dependent"/>
</dbReference>
<protein>
    <submittedName>
        <fullName evidence="2">FAD-dependent oxidoreductase</fullName>
    </submittedName>
</protein>
<dbReference type="GO" id="GO:0050660">
    <property type="term" value="F:flavin adenine dinucleotide binding"/>
    <property type="evidence" value="ECO:0007669"/>
    <property type="project" value="TreeGrafter"/>
</dbReference>
<dbReference type="Proteomes" id="UP000655589">
    <property type="component" value="Unassembled WGS sequence"/>
</dbReference>
<dbReference type="Gene3D" id="3.50.50.60">
    <property type="entry name" value="FAD/NAD(P)-binding domain"/>
    <property type="match status" value="2"/>
</dbReference>